<evidence type="ECO:0000313" key="3">
    <source>
        <dbReference type="EMBL" id="CAG9285237.1"/>
    </source>
</evidence>
<feature type="signal peptide" evidence="2">
    <location>
        <begin position="1"/>
        <end position="20"/>
    </location>
</feature>
<feature type="region of interest" description="Disordered" evidence="1">
    <location>
        <begin position="136"/>
        <end position="178"/>
    </location>
</feature>
<keyword evidence="2" id="KW-0732">Signal</keyword>
<dbReference type="AlphaFoldDB" id="A0A8J9T7W5"/>
<protein>
    <submittedName>
        <fullName evidence="3">Uncharacterized protein</fullName>
    </submittedName>
</protein>
<dbReference type="EMBL" id="OU594943">
    <property type="protein sequence ID" value="CAG9285237.1"/>
    <property type="molecule type" value="Genomic_DNA"/>
</dbReference>
<reference evidence="3" key="1">
    <citation type="submission" date="2022-02" db="EMBL/GenBank/DDBJ databases">
        <authorList>
            <person name="Giguere J D."/>
        </authorList>
    </citation>
    <scope>NUCLEOTIDE SEQUENCE</scope>
    <source>
        <strain evidence="3">CCAP 1055/1</strain>
    </source>
</reference>
<feature type="compositionally biased region" description="Basic and acidic residues" evidence="1">
    <location>
        <begin position="136"/>
        <end position="149"/>
    </location>
</feature>
<feature type="chain" id="PRO_5035441837" evidence="2">
    <location>
        <begin position="21"/>
        <end position="178"/>
    </location>
</feature>
<dbReference type="OMA" id="IPYMQRG"/>
<dbReference type="Proteomes" id="UP000836788">
    <property type="component" value="Chromosome 2"/>
</dbReference>
<name>A0A8J9T7W5_PHATR</name>
<proteinExistence type="predicted"/>
<gene>
    <name evidence="3" type="ORF">PTTT1_LOCUS28411</name>
</gene>
<evidence type="ECO:0000256" key="1">
    <source>
        <dbReference type="SAM" id="MobiDB-lite"/>
    </source>
</evidence>
<evidence type="ECO:0000256" key="2">
    <source>
        <dbReference type="SAM" id="SignalP"/>
    </source>
</evidence>
<sequence>MNFKAKFTLLAVVFLSAATAFAPGFVKHTAMKLEMGYVPDGLTEDQYRKIKMDDARKAKGKELGRLGPKGFKSRSLQSWQEAFDHGKAGHTFAPIDYKERVKQGLMKKEDVPYMVRGGNWDNSDVKGAKKLQWSKKDKDYAKGGYKKEQSASILGSGPGFDWTGMGDKKNKRNMPGMG</sequence>
<organism evidence="3">
    <name type="scientific">Phaeodactylum tricornutum</name>
    <name type="common">Diatom</name>
    <dbReference type="NCBI Taxonomy" id="2850"/>
    <lineage>
        <taxon>Eukaryota</taxon>
        <taxon>Sar</taxon>
        <taxon>Stramenopiles</taxon>
        <taxon>Ochrophyta</taxon>
        <taxon>Bacillariophyta</taxon>
        <taxon>Bacillariophyceae</taxon>
        <taxon>Bacillariophycidae</taxon>
        <taxon>Naviculales</taxon>
        <taxon>Phaeodactylaceae</taxon>
        <taxon>Phaeodactylum</taxon>
    </lineage>
</organism>
<accession>A0A8J9T7W5</accession>